<keyword evidence="2" id="KW-1185">Reference proteome</keyword>
<gene>
    <name evidence="1" type="ORF">FisN_7Hh045</name>
</gene>
<protein>
    <submittedName>
        <fullName evidence="1">Uncharacterized protein</fullName>
    </submittedName>
</protein>
<comment type="caution">
    <text evidence="1">The sequence shown here is derived from an EMBL/GenBank/DDBJ whole genome shotgun (WGS) entry which is preliminary data.</text>
</comment>
<proteinExistence type="predicted"/>
<name>A0A1Z5K3E0_FISSO</name>
<dbReference type="InParanoid" id="A0A1Z5K3E0"/>
<dbReference type="EMBL" id="BDSP01000152">
    <property type="protein sequence ID" value="GAX20735.1"/>
    <property type="molecule type" value="Genomic_DNA"/>
</dbReference>
<evidence type="ECO:0000313" key="2">
    <source>
        <dbReference type="Proteomes" id="UP000198406"/>
    </source>
</evidence>
<evidence type="ECO:0000313" key="1">
    <source>
        <dbReference type="EMBL" id="GAX20735.1"/>
    </source>
</evidence>
<organism evidence="1 2">
    <name type="scientific">Fistulifera solaris</name>
    <name type="common">Oleaginous diatom</name>
    <dbReference type="NCBI Taxonomy" id="1519565"/>
    <lineage>
        <taxon>Eukaryota</taxon>
        <taxon>Sar</taxon>
        <taxon>Stramenopiles</taxon>
        <taxon>Ochrophyta</taxon>
        <taxon>Bacillariophyta</taxon>
        <taxon>Bacillariophyceae</taxon>
        <taxon>Bacillariophycidae</taxon>
        <taxon>Naviculales</taxon>
        <taxon>Naviculaceae</taxon>
        <taxon>Fistulifera</taxon>
    </lineage>
</organism>
<reference evidence="1 2" key="1">
    <citation type="journal article" date="2015" name="Plant Cell">
        <title>Oil accumulation by the oleaginous diatom Fistulifera solaris as revealed by the genome and transcriptome.</title>
        <authorList>
            <person name="Tanaka T."/>
            <person name="Maeda Y."/>
            <person name="Veluchamy A."/>
            <person name="Tanaka M."/>
            <person name="Abida H."/>
            <person name="Marechal E."/>
            <person name="Bowler C."/>
            <person name="Muto M."/>
            <person name="Sunaga Y."/>
            <person name="Tanaka M."/>
            <person name="Yoshino T."/>
            <person name="Taniguchi T."/>
            <person name="Fukuda Y."/>
            <person name="Nemoto M."/>
            <person name="Matsumoto M."/>
            <person name="Wong P.S."/>
            <person name="Aburatani S."/>
            <person name="Fujibuchi W."/>
        </authorList>
    </citation>
    <scope>NUCLEOTIDE SEQUENCE [LARGE SCALE GENOMIC DNA]</scope>
    <source>
        <strain evidence="1 2">JPCC DA0580</strain>
    </source>
</reference>
<accession>A0A1Z5K3E0</accession>
<sequence length="83" mass="9055">MKAGYPLVTTRPIAAAARCLGTSEEFCSANSDIRPTENDTDNIEIAEIPGKKIVPPSADKDALKLYPEVNTQGNVRRQKRVRG</sequence>
<dbReference type="AlphaFoldDB" id="A0A1Z5K3E0"/>
<dbReference type="Proteomes" id="UP000198406">
    <property type="component" value="Unassembled WGS sequence"/>
</dbReference>